<evidence type="ECO:0000256" key="18">
    <source>
        <dbReference type="ARBA" id="ARBA00022989"/>
    </source>
</evidence>
<gene>
    <name evidence="29" type="ORF">H9X80_00500</name>
</gene>
<evidence type="ECO:0000256" key="2">
    <source>
        <dbReference type="ARBA" id="ARBA00002434"/>
    </source>
</evidence>
<evidence type="ECO:0000256" key="8">
    <source>
        <dbReference type="ARBA" id="ARBA00021825"/>
    </source>
</evidence>
<evidence type="ECO:0000256" key="4">
    <source>
        <dbReference type="ARBA" id="ARBA00011738"/>
    </source>
</evidence>
<dbReference type="InterPro" id="IPR036095">
    <property type="entry name" value="PTS_EIIB-like_sf"/>
</dbReference>
<evidence type="ECO:0000256" key="20">
    <source>
        <dbReference type="ARBA" id="ARBA00029908"/>
    </source>
</evidence>
<dbReference type="InterPro" id="IPR013011">
    <property type="entry name" value="PTS_EIIB_2"/>
</dbReference>
<dbReference type="CDD" id="cd00211">
    <property type="entry name" value="PTS_IIA_fru"/>
    <property type="match status" value="1"/>
</dbReference>
<dbReference type="EC" id="2.7.1.197" evidence="5"/>
<reference evidence="29 30" key="1">
    <citation type="journal article" date="2021" name="Sci. Rep.">
        <title>The distribution of antibiotic resistance genes in chicken gut microbiota commensals.</title>
        <authorList>
            <person name="Juricova H."/>
            <person name="Matiasovicova J."/>
            <person name="Kubasova T."/>
            <person name="Cejkova D."/>
            <person name="Rychlik I."/>
        </authorList>
    </citation>
    <scope>NUCLEOTIDE SEQUENCE [LARGE SCALE GENOMIC DNA]</scope>
    <source>
        <strain evidence="29 30">An794</strain>
    </source>
</reference>
<keyword evidence="12" id="KW-0597">Phosphoprotein</keyword>
<evidence type="ECO:0000256" key="10">
    <source>
        <dbReference type="ARBA" id="ARBA00022475"/>
    </source>
</evidence>
<dbReference type="PANTHER" id="PTHR30181">
    <property type="entry name" value="MANNITOL PERMEASE IIC COMPONENT"/>
    <property type="match status" value="1"/>
</dbReference>
<evidence type="ECO:0000256" key="22">
    <source>
        <dbReference type="ARBA" id="ARBA00030956"/>
    </source>
</evidence>
<feature type="transmembrane region" description="Helical" evidence="25">
    <location>
        <begin position="233"/>
        <end position="254"/>
    </location>
</feature>
<evidence type="ECO:0000313" key="30">
    <source>
        <dbReference type="Proteomes" id="UP000712527"/>
    </source>
</evidence>
<feature type="transmembrane region" description="Helical" evidence="25">
    <location>
        <begin position="208"/>
        <end position="227"/>
    </location>
</feature>
<keyword evidence="13" id="KW-0762">Sugar transport</keyword>
<feature type="transmembrane region" description="Helical" evidence="25">
    <location>
        <begin position="150"/>
        <end position="169"/>
    </location>
</feature>
<accession>A0ABS2EZ84</accession>
<evidence type="ECO:0000256" key="15">
    <source>
        <dbReference type="ARBA" id="ARBA00022683"/>
    </source>
</evidence>
<protein>
    <recommendedName>
        <fullName evidence="6">Mannitol-specific phosphotransferase enzyme IIA component</fullName>
        <ecNumber evidence="5">2.7.1.197</ecNumber>
    </recommendedName>
    <alternativeName>
        <fullName evidence="22">EIIA</fullName>
    </alternativeName>
    <alternativeName>
        <fullName evidence="24">EIICB-Mtl</fullName>
    </alternativeName>
    <alternativeName>
        <fullName evidence="21">EIICBA-Mtl</fullName>
    </alternativeName>
    <alternativeName>
        <fullName evidence="23">EIII</fullName>
    </alternativeName>
    <alternativeName>
        <fullName evidence="20">PTS system mannitol-specific EIIA component</fullName>
    </alternativeName>
    <alternativeName>
        <fullName evidence="8">PTS system mannitol-specific EIICB component</fullName>
    </alternativeName>
    <alternativeName>
        <fullName evidence="7">PTS system mannitol-specific EIICBA component</fullName>
    </alternativeName>
</protein>
<evidence type="ECO:0000259" key="27">
    <source>
        <dbReference type="PROSITE" id="PS51099"/>
    </source>
</evidence>
<dbReference type="InterPro" id="IPR002178">
    <property type="entry name" value="PTS_EIIA_type-2_dom"/>
</dbReference>
<keyword evidence="9" id="KW-0813">Transport</keyword>
<organism evidence="29 30">
    <name type="scientific">Olsenella profusa</name>
    <dbReference type="NCBI Taxonomy" id="138595"/>
    <lineage>
        <taxon>Bacteria</taxon>
        <taxon>Bacillati</taxon>
        <taxon>Actinomycetota</taxon>
        <taxon>Coriobacteriia</taxon>
        <taxon>Coriobacteriales</taxon>
        <taxon>Atopobiaceae</taxon>
        <taxon>Olsenella</taxon>
    </lineage>
</organism>
<evidence type="ECO:0000256" key="5">
    <source>
        <dbReference type="ARBA" id="ARBA00011909"/>
    </source>
</evidence>
<keyword evidence="15" id="KW-0598">Phosphotransferase system</keyword>
<evidence type="ECO:0000256" key="16">
    <source>
        <dbReference type="ARBA" id="ARBA00022692"/>
    </source>
</evidence>
<comment type="subunit">
    <text evidence="4">Homodimer.</text>
</comment>
<name>A0ABS2EZ84_9ACTN</name>
<comment type="caution">
    <text evidence="29">The sequence shown here is derived from an EMBL/GenBank/DDBJ whole genome shotgun (WGS) entry which is preliminary data.</text>
</comment>
<dbReference type="InterPro" id="IPR003501">
    <property type="entry name" value="PTS_EIIB_2/3"/>
</dbReference>
<evidence type="ECO:0000256" key="7">
    <source>
        <dbReference type="ARBA" id="ARBA00015039"/>
    </source>
</evidence>
<evidence type="ECO:0000256" key="12">
    <source>
        <dbReference type="ARBA" id="ARBA00022553"/>
    </source>
</evidence>
<evidence type="ECO:0000256" key="1">
    <source>
        <dbReference type="ARBA" id="ARBA00001655"/>
    </source>
</evidence>
<feature type="domain" description="PTS EIIB type-2" evidence="27">
    <location>
        <begin position="330"/>
        <end position="424"/>
    </location>
</feature>
<comment type="catalytic activity">
    <reaction evidence="1">
        <text>D-mannitol(out) + N(pros)-phospho-L-histidyl-[protein] = D-mannitol 1-phosphate(in) + L-histidyl-[protein]</text>
        <dbReference type="Rhea" id="RHEA:33363"/>
        <dbReference type="Rhea" id="RHEA-COMP:9745"/>
        <dbReference type="Rhea" id="RHEA-COMP:9746"/>
        <dbReference type="ChEBI" id="CHEBI:16899"/>
        <dbReference type="ChEBI" id="CHEBI:29979"/>
        <dbReference type="ChEBI" id="CHEBI:61381"/>
        <dbReference type="ChEBI" id="CHEBI:64837"/>
        <dbReference type="EC" id="2.7.1.197"/>
    </reaction>
</comment>
<dbReference type="NCBIfam" id="NF011663">
    <property type="entry name" value="PRK15083.1"/>
    <property type="match status" value="1"/>
</dbReference>
<proteinExistence type="predicted"/>
<dbReference type="InterPro" id="IPR003352">
    <property type="entry name" value="PTS_EIIC"/>
</dbReference>
<keyword evidence="17" id="KW-0418">Kinase</keyword>
<feature type="transmembrane region" description="Helical" evidence="25">
    <location>
        <begin position="118"/>
        <end position="143"/>
    </location>
</feature>
<evidence type="ECO:0000256" key="17">
    <source>
        <dbReference type="ARBA" id="ARBA00022777"/>
    </source>
</evidence>
<keyword evidence="10" id="KW-1003">Cell membrane</keyword>
<keyword evidence="16 25" id="KW-0812">Transmembrane</keyword>
<comment type="function">
    <text evidence="2">The phosphoenolpyruvate-dependent sugar phosphotransferase system (sugar PTS), a major carbohydrate active transport system, catalyzes the phosphorylation of incoming sugar substrates concomitantly with their translocation across the cell membrane. The enzyme II CmtAB PTS system is involved in D-mannitol transport.</text>
</comment>
<evidence type="ECO:0000256" key="13">
    <source>
        <dbReference type="ARBA" id="ARBA00022597"/>
    </source>
</evidence>
<dbReference type="InterPro" id="IPR029503">
    <property type="entry name" value="PTS_EIIB_mannitol"/>
</dbReference>
<dbReference type="Pfam" id="PF00359">
    <property type="entry name" value="PTS_EIIA_2"/>
    <property type="match status" value="1"/>
</dbReference>
<feature type="transmembrane region" description="Helical" evidence="25">
    <location>
        <begin position="275"/>
        <end position="297"/>
    </location>
</feature>
<feature type="domain" description="PTS EIIA type-2" evidence="26">
    <location>
        <begin position="444"/>
        <end position="583"/>
    </location>
</feature>
<evidence type="ECO:0000256" key="6">
    <source>
        <dbReference type="ARBA" id="ARBA00014783"/>
    </source>
</evidence>
<evidence type="ECO:0000256" key="9">
    <source>
        <dbReference type="ARBA" id="ARBA00022448"/>
    </source>
</evidence>
<dbReference type="Gene3D" id="3.40.50.2300">
    <property type="match status" value="1"/>
</dbReference>
<dbReference type="EMBL" id="JACSNQ010000001">
    <property type="protein sequence ID" value="MBM6774039.1"/>
    <property type="molecule type" value="Genomic_DNA"/>
</dbReference>
<sequence length="584" mass="61966">MASSWATPASGPGSLMSVWVSSSGSLTLRLVRASPMASKAQTSMPCSASIAGAPDTTMLMGAMVMGPFAGWVIKTFDRLMEGHTPAGFEMLVDNFSVGIVGMLLSMLGYVLIGPVMTTILSVLMGGVSILIQYSLMPLLAIFIEPAKVLFLNNAINHGIFTPIGIAQAQETGRSIMYMLEANPGPGLGVLLAYCFFCRDKKTRQSAPGAVIIHFLGGIHEIYFPYVLMNPKVIIAPIVGNMCAIAWFSFTGAGLTSAASPGSIIAFLSMTPSEYMVTNIIGVAIAAAVSFVIAVPLVRSMAVADIDQASQQMREMKGTAEAAVISDTEGGKIVFACDAGMGSSAMGATRFRNRVKAERPDLTVEHSSVDSVPADADIVVCQRVLSERARKSAPSAQIVTIDNFLDDPALDALYDALTKISHAAQLIETTPAPAPEPADQERPSLSIGAEDVVLGLAPVDRERCIRDSGALLVARGCVSEPYVDAMVERDRLTSVYIGMGIAIPHGTNEAKDSVVRTGVVLQQYPEGVDFDGERAQLVFGIAGRGEEHLEVLANICRILEDEAVLEKMKTTDDVDWVVRVLSGRA</sequence>
<dbReference type="InterPro" id="IPR016152">
    <property type="entry name" value="PTrfase/Anion_transptr"/>
</dbReference>
<evidence type="ECO:0000256" key="24">
    <source>
        <dbReference type="ARBA" id="ARBA00033349"/>
    </source>
</evidence>
<evidence type="ECO:0000256" key="3">
    <source>
        <dbReference type="ARBA" id="ARBA00004429"/>
    </source>
</evidence>
<dbReference type="Proteomes" id="UP000712527">
    <property type="component" value="Unassembled WGS sequence"/>
</dbReference>
<feature type="domain" description="PTS EIIC type-2" evidence="28">
    <location>
        <begin position="1"/>
        <end position="306"/>
    </location>
</feature>
<evidence type="ECO:0000256" key="21">
    <source>
        <dbReference type="ARBA" id="ARBA00030684"/>
    </source>
</evidence>
<dbReference type="SUPFAM" id="SSF55804">
    <property type="entry name" value="Phoshotransferase/anion transport protein"/>
    <property type="match status" value="1"/>
</dbReference>
<keyword evidence="14" id="KW-0808">Transferase</keyword>
<feature type="transmembrane region" description="Helical" evidence="25">
    <location>
        <begin position="175"/>
        <end position="196"/>
    </location>
</feature>
<keyword evidence="18 25" id="KW-1133">Transmembrane helix</keyword>
<keyword evidence="11" id="KW-0997">Cell inner membrane</keyword>
<dbReference type="Pfam" id="PF02302">
    <property type="entry name" value="PTS_IIB"/>
    <property type="match status" value="1"/>
</dbReference>
<dbReference type="PANTHER" id="PTHR30181:SF2">
    <property type="entry name" value="PTS SYSTEM MANNITOL-SPECIFIC EIICBA COMPONENT"/>
    <property type="match status" value="1"/>
</dbReference>
<evidence type="ECO:0000256" key="25">
    <source>
        <dbReference type="SAM" id="Phobius"/>
    </source>
</evidence>
<dbReference type="PROSITE" id="PS51099">
    <property type="entry name" value="PTS_EIIB_TYPE_2"/>
    <property type="match status" value="1"/>
</dbReference>
<feature type="transmembrane region" description="Helical" evidence="25">
    <location>
        <begin position="57"/>
        <end position="73"/>
    </location>
</feature>
<dbReference type="CDD" id="cd05567">
    <property type="entry name" value="PTS_IIB_mannitol"/>
    <property type="match status" value="1"/>
</dbReference>
<evidence type="ECO:0000256" key="14">
    <source>
        <dbReference type="ARBA" id="ARBA00022679"/>
    </source>
</evidence>
<evidence type="ECO:0000256" key="11">
    <source>
        <dbReference type="ARBA" id="ARBA00022519"/>
    </source>
</evidence>
<dbReference type="SUPFAM" id="SSF52794">
    <property type="entry name" value="PTS system IIB component-like"/>
    <property type="match status" value="1"/>
</dbReference>
<dbReference type="PROSITE" id="PS00372">
    <property type="entry name" value="PTS_EIIA_TYPE_2_HIS"/>
    <property type="match status" value="1"/>
</dbReference>
<evidence type="ECO:0000256" key="19">
    <source>
        <dbReference type="ARBA" id="ARBA00023136"/>
    </source>
</evidence>
<keyword evidence="30" id="KW-1185">Reference proteome</keyword>
<dbReference type="PROSITE" id="PS51104">
    <property type="entry name" value="PTS_EIIC_TYPE_2"/>
    <property type="match status" value="1"/>
</dbReference>
<dbReference type="Pfam" id="PF02378">
    <property type="entry name" value="PTS_EIIC"/>
    <property type="match status" value="1"/>
</dbReference>
<evidence type="ECO:0000259" key="28">
    <source>
        <dbReference type="PROSITE" id="PS51104"/>
    </source>
</evidence>
<dbReference type="PROSITE" id="PS51094">
    <property type="entry name" value="PTS_EIIA_TYPE_2"/>
    <property type="match status" value="1"/>
</dbReference>
<comment type="subcellular location">
    <subcellularLocation>
        <location evidence="3">Cell inner membrane</location>
        <topology evidence="3">Multi-pass membrane protein</topology>
    </subcellularLocation>
</comment>
<keyword evidence="19 25" id="KW-0472">Membrane</keyword>
<dbReference type="Gene3D" id="3.40.930.10">
    <property type="entry name" value="Mannitol-specific EII, Chain A"/>
    <property type="match status" value="1"/>
</dbReference>
<evidence type="ECO:0000313" key="29">
    <source>
        <dbReference type="EMBL" id="MBM6774039.1"/>
    </source>
</evidence>
<evidence type="ECO:0000259" key="26">
    <source>
        <dbReference type="PROSITE" id="PS51094"/>
    </source>
</evidence>
<feature type="transmembrane region" description="Helical" evidence="25">
    <location>
        <begin position="94"/>
        <end position="112"/>
    </location>
</feature>
<dbReference type="InterPro" id="IPR013014">
    <property type="entry name" value="PTS_EIIC_2"/>
</dbReference>
<dbReference type="InterPro" id="IPR050893">
    <property type="entry name" value="Sugar_PTS"/>
</dbReference>
<evidence type="ECO:0000256" key="23">
    <source>
        <dbReference type="ARBA" id="ARBA00030962"/>
    </source>
</evidence>